<dbReference type="KEGG" id="bdu:BDU_12014"/>
<keyword evidence="2" id="KW-1185">Reference proteome</keyword>
<dbReference type="HOGENOM" id="CLU_104951_0_0_12"/>
<geneLocation type="plasmid" evidence="1 2">
    <name>pl26</name>
</geneLocation>
<keyword evidence="1" id="KW-0614">Plasmid</keyword>
<dbReference type="Proteomes" id="UP000000611">
    <property type="component" value="Plasmid pl26"/>
</dbReference>
<sequence>MKTETKENKKVVSKNVKVISKANNVKSEVPTKTISLDEYNKLMKYKKGLAKNDKQILSNKASRPLSINQRVAQELAEVKAKNKAKNQILREAIKLNEIDSLSKKYLSSHFNKEALLSRGHSLDEIMLAQKRELVRKYVPRDQIRAIAKIDNLEHIKGTLLDMLLNLAKTSMKKTRKNKSVTTKSIGKTGIKFEDKISTASPHFKSTNNNELRSGILNRYKELVKRSSKVRKKRSKV</sequence>
<dbReference type="InterPro" id="IPR009791">
    <property type="entry name" value="DUF1357"/>
</dbReference>
<dbReference type="Pfam" id="PF07094">
    <property type="entry name" value="DUF1357"/>
    <property type="match status" value="1"/>
</dbReference>
<accession>B5RNP6</accession>
<name>B5RNP6_BORDL</name>
<dbReference type="AlphaFoldDB" id="B5RNP6"/>
<dbReference type="RefSeq" id="WP_012539747.1">
    <property type="nucleotide sequence ID" value="NC_011261.1"/>
</dbReference>
<organism evidence="1 2">
    <name type="scientific">Borrelia duttonii (strain Ly)</name>
    <dbReference type="NCBI Taxonomy" id="412419"/>
    <lineage>
        <taxon>Bacteria</taxon>
        <taxon>Pseudomonadati</taxon>
        <taxon>Spirochaetota</taxon>
        <taxon>Spirochaetia</taxon>
        <taxon>Spirochaetales</taxon>
        <taxon>Borreliaceae</taxon>
        <taxon>Borrelia</taxon>
    </lineage>
</organism>
<proteinExistence type="predicted"/>
<dbReference type="OrthoDB" id="350649at2"/>
<reference evidence="1 2" key="1">
    <citation type="journal article" date="2008" name="PLoS Genet.">
        <title>The genome of Borrelia recurrentis, the agent of deadly louse-borne relapsing fever, is a degraded subset of tick-borne Borrelia duttonii.</title>
        <authorList>
            <person name="Lescot M."/>
            <person name="Audic S."/>
            <person name="Robert C."/>
            <person name="Nguyen T.T."/>
            <person name="Blanc G."/>
            <person name="Cutler S.J."/>
            <person name="Wincker P."/>
            <person name="Couloux A."/>
            <person name="Claverie J.-M."/>
            <person name="Raoult D."/>
            <person name="Drancourt M."/>
        </authorList>
    </citation>
    <scope>NUCLEOTIDE SEQUENCE [LARGE SCALE GENOMIC DNA]</scope>
    <source>
        <strain evidence="1 2">Ly</strain>
    </source>
</reference>
<dbReference type="EMBL" id="CP000982">
    <property type="protein sequence ID" value="ACH93982.1"/>
    <property type="molecule type" value="Genomic_DNA"/>
</dbReference>
<protein>
    <submittedName>
        <fullName evidence="1">Uncharacterized conserved protein</fullName>
    </submittedName>
</protein>
<gene>
    <name evidence="1" type="ordered locus">BDU_12014</name>
</gene>
<evidence type="ECO:0000313" key="1">
    <source>
        <dbReference type="EMBL" id="ACH93982.1"/>
    </source>
</evidence>
<evidence type="ECO:0000313" key="2">
    <source>
        <dbReference type="Proteomes" id="UP000000611"/>
    </source>
</evidence>